<comment type="caution">
    <text evidence="5">The sequence shown here is derived from an EMBL/GenBank/DDBJ whole genome shotgun (WGS) entry which is preliminary data.</text>
</comment>
<gene>
    <name evidence="5" type="ORF">A1OK_05600</name>
</gene>
<protein>
    <submittedName>
        <fullName evidence="5">Flavodoxin</fullName>
    </submittedName>
</protein>
<proteinExistence type="predicted"/>
<dbReference type="GO" id="GO:0009055">
    <property type="term" value="F:electron transfer activity"/>
    <property type="evidence" value="ECO:0007669"/>
    <property type="project" value="InterPro"/>
</dbReference>
<dbReference type="RefSeq" id="WP_016961749.1">
    <property type="nucleotide sequence ID" value="NZ_AJWN02000108.1"/>
</dbReference>
<organism evidence="5 6">
    <name type="scientific">Enterovibrio norvegicus FF-454</name>
    <dbReference type="NCBI Taxonomy" id="1185651"/>
    <lineage>
        <taxon>Bacteria</taxon>
        <taxon>Pseudomonadati</taxon>
        <taxon>Pseudomonadota</taxon>
        <taxon>Gammaproteobacteria</taxon>
        <taxon>Vibrionales</taxon>
        <taxon>Vibrionaceae</taxon>
        <taxon>Enterovibrio</taxon>
    </lineage>
</organism>
<evidence type="ECO:0000256" key="2">
    <source>
        <dbReference type="ARBA" id="ARBA00022630"/>
    </source>
</evidence>
<dbReference type="AlphaFoldDB" id="A0A1E5BWI6"/>
<accession>A0A1E5BWI6</accession>
<reference evidence="5 6" key="1">
    <citation type="journal article" date="2012" name="Science">
        <title>Ecological populations of bacteria act as socially cohesive units of antibiotic production and resistance.</title>
        <authorList>
            <person name="Cordero O.X."/>
            <person name="Wildschutte H."/>
            <person name="Kirkup B."/>
            <person name="Proehl S."/>
            <person name="Ngo L."/>
            <person name="Hussain F."/>
            <person name="Le Roux F."/>
            <person name="Mincer T."/>
            <person name="Polz M.F."/>
        </authorList>
    </citation>
    <scope>NUCLEOTIDE SEQUENCE [LARGE SCALE GENOMIC DNA]</scope>
    <source>
        <strain evidence="5 6">FF-454</strain>
    </source>
</reference>
<evidence type="ECO:0000313" key="6">
    <source>
        <dbReference type="Proteomes" id="UP000095039"/>
    </source>
</evidence>
<comment type="cofactor">
    <cofactor evidence="1">
        <name>FMN</name>
        <dbReference type="ChEBI" id="CHEBI:58210"/>
    </cofactor>
</comment>
<dbReference type="PROSITE" id="PS00201">
    <property type="entry name" value="FLAVODOXIN"/>
    <property type="match status" value="1"/>
</dbReference>
<dbReference type="PANTHER" id="PTHR30546">
    <property type="entry name" value="FLAVODOXIN-RELATED PROTEIN WRBA-RELATED"/>
    <property type="match status" value="1"/>
</dbReference>
<dbReference type="Gene3D" id="3.40.50.360">
    <property type="match status" value="1"/>
</dbReference>
<dbReference type="GO" id="GO:0010181">
    <property type="term" value="F:FMN binding"/>
    <property type="evidence" value="ECO:0007669"/>
    <property type="project" value="InterPro"/>
</dbReference>
<dbReference type="GO" id="GO:0016020">
    <property type="term" value="C:membrane"/>
    <property type="evidence" value="ECO:0007669"/>
    <property type="project" value="TreeGrafter"/>
</dbReference>
<evidence type="ECO:0000256" key="1">
    <source>
        <dbReference type="ARBA" id="ARBA00001917"/>
    </source>
</evidence>
<dbReference type="Pfam" id="PF03358">
    <property type="entry name" value="FMN_red"/>
    <property type="match status" value="1"/>
</dbReference>
<evidence type="ECO:0000256" key="3">
    <source>
        <dbReference type="ARBA" id="ARBA00022643"/>
    </source>
</evidence>
<dbReference type="SUPFAM" id="SSF52218">
    <property type="entry name" value="Flavoproteins"/>
    <property type="match status" value="1"/>
</dbReference>
<name>A0A1E5BWI6_9GAMM</name>
<dbReference type="InterPro" id="IPR001226">
    <property type="entry name" value="Flavodoxin_CS"/>
</dbReference>
<keyword evidence="2" id="KW-0285">Flavoprotein</keyword>
<dbReference type="PROSITE" id="PS50902">
    <property type="entry name" value="FLAVODOXIN_LIKE"/>
    <property type="match status" value="1"/>
</dbReference>
<dbReference type="InterPro" id="IPR008254">
    <property type="entry name" value="Flavodoxin/NO_synth"/>
</dbReference>
<feature type="domain" description="Flavodoxin-like" evidence="4">
    <location>
        <begin position="4"/>
        <end position="183"/>
    </location>
</feature>
<dbReference type="GO" id="GO:0003955">
    <property type="term" value="F:NAD(P)H dehydrogenase (quinone) activity"/>
    <property type="evidence" value="ECO:0007669"/>
    <property type="project" value="TreeGrafter"/>
</dbReference>
<dbReference type="EMBL" id="AJWN02000108">
    <property type="protein sequence ID" value="OEE57623.1"/>
    <property type="molecule type" value="Genomic_DNA"/>
</dbReference>
<keyword evidence="6" id="KW-1185">Reference proteome</keyword>
<dbReference type="InterPro" id="IPR029039">
    <property type="entry name" value="Flavoprotein-like_sf"/>
</dbReference>
<dbReference type="Proteomes" id="UP000095039">
    <property type="component" value="Unassembled WGS sequence"/>
</dbReference>
<sequence length="183" mass="19725">MKNIAIVYFSQTGTTDMMAQAIASGAENKGARILAYRIQGKDIQEGRFRDAELFASLLNMDAIIFGSPTYMGGPAAQFKAFADASSETWSKQGWHNKLAAGFTIGGSPCGEVQSTVEYFNILATQHSMLWVGMDAPDGSTTRNFNRLNASIGAIALSEDNNALHPVDVKTAMRLGERVAELLP</sequence>
<dbReference type="InterPro" id="IPR005025">
    <property type="entry name" value="FMN_Rdtase-like_dom"/>
</dbReference>
<evidence type="ECO:0000259" key="4">
    <source>
        <dbReference type="PROSITE" id="PS50902"/>
    </source>
</evidence>
<evidence type="ECO:0000313" key="5">
    <source>
        <dbReference type="EMBL" id="OEE57623.1"/>
    </source>
</evidence>
<dbReference type="PANTHER" id="PTHR30546:SF23">
    <property type="entry name" value="FLAVOPROTEIN-LIKE PROTEIN YCP4-RELATED"/>
    <property type="match status" value="1"/>
</dbReference>
<keyword evidence="3" id="KW-0288">FMN</keyword>